<keyword evidence="1" id="KW-0732">Signal</keyword>
<keyword evidence="3" id="KW-0378">Hydrolase</keyword>
<feature type="domain" description="Beta-lactamase-related" evidence="2">
    <location>
        <begin position="35"/>
        <end position="364"/>
    </location>
</feature>
<dbReference type="SUPFAM" id="SSF56601">
    <property type="entry name" value="beta-lactamase/transpeptidase-like"/>
    <property type="match status" value="1"/>
</dbReference>
<dbReference type="Pfam" id="PF00144">
    <property type="entry name" value="Beta-lactamase"/>
    <property type="match status" value="1"/>
</dbReference>
<dbReference type="InterPro" id="IPR001466">
    <property type="entry name" value="Beta-lactam-related"/>
</dbReference>
<dbReference type="PANTHER" id="PTHR46825:SF9">
    <property type="entry name" value="BETA-LACTAMASE-RELATED DOMAIN-CONTAINING PROTEIN"/>
    <property type="match status" value="1"/>
</dbReference>
<dbReference type="PANTHER" id="PTHR46825">
    <property type="entry name" value="D-ALANYL-D-ALANINE-CARBOXYPEPTIDASE/ENDOPEPTIDASE AMPH"/>
    <property type="match status" value="1"/>
</dbReference>
<protein>
    <submittedName>
        <fullName evidence="3">Serine hydrolase</fullName>
        <ecNumber evidence="3">3.-.-.-</ecNumber>
    </submittedName>
</protein>
<evidence type="ECO:0000259" key="2">
    <source>
        <dbReference type="Pfam" id="PF00144"/>
    </source>
</evidence>
<dbReference type="GO" id="GO:0016787">
    <property type="term" value="F:hydrolase activity"/>
    <property type="evidence" value="ECO:0007669"/>
    <property type="project" value="UniProtKB-KW"/>
</dbReference>
<dbReference type="RefSeq" id="WP_311349490.1">
    <property type="nucleotide sequence ID" value="NZ_JAVRHR010000001.1"/>
</dbReference>
<accession>A0ABU3AAG8</accession>
<dbReference type="InterPro" id="IPR012338">
    <property type="entry name" value="Beta-lactam/transpept-like"/>
</dbReference>
<evidence type="ECO:0000256" key="1">
    <source>
        <dbReference type="SAM" id="SignalP"/>
    </source>
</evidence>
<organism evidence="3 4">
    <name type="scientific">Croceitalea rosinachiae</name>
    <dbReference type="NCBI Taxonomy" id="3075596"/>
    <lineage>
        <taxon>Bacteria</taxon>
        <taxon>Pseudomonadati</taxon>
        <taxon>Bacteroidota</taxon>
        <taxon>Flavobacteriia</taxon>
        <taxon>Flavobacteriales</taxon>
        <taxon>Flavobacteriaceae</taxon>
        <taxon>Croceitalea</taxon>
    </lineage>
</organism>
<gene>
    <name evidence="3" type="ORF">RM706_02745</name>
</gene>
<dbReference type="PROSITE" id="PS51257">
    <property type="entry name" value="PROKAR_LIPOPROTEIN"/>
    <property type="match status" value="1"/>
</dbReference>
<dbReference type="Proteomes" id="UP001255246">
    <property type="component" value="Unassembled WGS sequence"/>
</dbReference>
<proteinExistence type="predicted"/>
<comment type="caution">
    <text evidence="3">The sequence shown here is derived from an EMBL/GenBank/DDBJ whole genome shotgun (WGS) entry which is preliminary data.</text>
</comment>
<dbReference type="EMBL" id="JAVRHR010000001">
    <property type="protein sequence ID" value="MDT0605926.1"/>
    <property type="molecule type" value="Genomic_DNA"/>
</dbReference>
<dbReference type="Gene3D" id="3.40.710.10">
    <property type="entry name" value="DD-peptidase/beta-lactamase superfamily"/>
    <property type="match status" value="1"/>
</dbReference>
<feature type="chain" id="PRO_5046235940" evidence="1">
    <location>
        <begin position="22"/>
        <end position="449"/>
    </location>
</feature>
<sequence>MKTLVILLVTALLVLSCQTQKESTPSPSPIHRALDSLASVQKESYKLPGLAVGIIKDDSIIYAKGFGVRSLNSQDAITTKSVFHMASVSKPFAATAIMQLVEKGKIDLDKPLVAYLSYFKMNDSRYKDITIRQMLNHTSGIADVEDYEWDNPQYDAAAAEKYIRQFSADSLDFAPGTSYDYSNAAFDILADVIAKVSGSTFEDYMKKHIFEPAGMINSTFYKPDVPEELATKPHVLGPTFKMEESSIYPYNRIHAPSSTLQSNVEDMMKWAQLYLNKGKIKGKQLFNESSYEQLINPQVSIGNKDSICLSWFSRSLGDYKKYEHNGGDDGFKAHFAFLPEKSMAIVVMTNGDYFPSWISADTFLELVLDEKPLLPWAIPIHLKLSEHILTDGVEECKEIYFHEKENNPEQYLFMPWCLVEFKYWLLDRNYQEEALAIEKFSEELNNMGE</sequence>
<reference evidence="3 4" key="1">
    <citation type="submission" date="2023-09" db="EMBL/GenBank/DDBJ databases">
        <authorList>
            <person name="Rey-Velasco X."/>
        </authorList>
    </citation>
    <scope>NUCLEOTIDE SEQUENCE [LARGE SCALE GENOMIC DNA]</scope>
    <source>
        <strain evidence="3 4">F388</strain>
    </source>
</reference>
<name>A0ABU3AAG8_9FLAO</name>
<dbReference type="EC" id="3.-.-.-" evidence="3"/>
<evidence type="ECO:0000313" key="3">
    <source>
        <dbReference type="EMBL" id="MDT0605926.1"/>
    </source>
</evidence>
<dbReference type="InterPro" id="IPR050491">
    <property type="entry name" value="AmpC-like"/>
</dbReference>
<evidence type="ECO:0000313" key="4">
    <source>
        <dbReference type="Proteomes" id="UP001255246"/>
    </source>
</evidence>
<feature type="signal peptide" evidence="1">
    <location>
        <begin position="1"/>
        <end position="21"/>
    </location>
</feature>
<keyword evidence="4" id="KW-1185">Reference proteome</keyword>